<organism evidence="1 2">
    <name type="scientific">Popillia japonica</name>
    <name type="common">Japanese beetle</name>
    <dbReference type="NCBI Taxonomy" id="7064"/>
    <lineage>
        <taxon>Eukaryota</taxon>
        <taxon>Metazoa</taxon>
        <taxon>Ecdysozoa</taxon>
        <taxon>Arthropoda</taxon>
        <taxon>Hexapoda</taxon>
        <taxon>Insecta</taxon>
        <taxon>Pterygota</taxon>
        <taxon>Neoptera</taxon>
        <taxon>Endopterygota</taxon>
        <taxon>Coleoptera</taxon>
        <taxon>Polyphaga</taxon>
        <taxon>Scarabaeiformia</taxon>
        <taxon>Scarabaeidae</taxon>
        <taxon>Rutelinae</taxon>
        <taxon>Popillia</taxon>
    </lineage>
</organism>
<dbReference type="Proteomes" id="UP001458880">
    <property type="component" value="Unassembled WGS sequence"/>
</dbReference>
<dbReference type="EMBL" id="JASPKY010000279">
    <property type="protein sequence ID" value="KAK9711482.1"/>
    <property type="molecule type" value="Genomic_DNA"/>
</dbReference>
<sequence>MDNQKPSRSPKNEINNFHNHRIWTIRNPHAVRKTHFHTRFSVVLRAGIINHEVIGTQNYRLEFEQQNVPGLVGREATSSTSRHSIANQKDDVVFHILLRNIVE</sequence>
<gene>
    <name evidence="1" type="ORF">QE152_g25442</name>
</gene>
<dbReference type="AlphaFoldDB" id="A0AAW1K2R4"/>
<comment type="caution">
    <text evidence="1">The sequence shown here is derived from an EMBL/GenBank/DDBJ whole genome shotgun (WGS) entry which is preliminary data.</text>
</comment>
<accession>A0AAW1K2R4</accession>
<protein>
    <submittedName>
        <fullName evidence="1">Uncharacterized protein</fullName>
    </submittedName>
</protein>
<proteinExistence type="predicted"/>
<evidence type="ECO:0000313" key="1">
    <source>
        <dbReference type="EMBL" id="KAK9711482.1"/>
    </source>
</evidence>
<name>A0AAW1K2R4_POPJA</name>
<reference evidence="1 2" key="1">
    <citation type="journal article" date="2024" name="BMC Genomics">
        <title>De novo assembly and annotation of Popillia japonica's genome with initial clues to its potential as an invasive pest.</title>
        <authorList>
            <person name="Cucini C."/>
            <person name="Boschi S."/>
            <person name="Funari R."/>
            <person name="Cardaioli E."/>
            <person name="Iannotti N."/>
            <person name="Marturano G."/>
            <person name="Paoli F."/>
            <person name="Bruttini M."/>
            <person name="Carapelli A."/>
            <person name="Frati F."/>
            <person name="Nardi F."/>
        </authorList>
    </citation>
    <scope>NUCLEOTIDE SEQUENCE [LARGE SCALE GENOMIC DNA]</scope>
    <source>
        <strain evidence="1">DMR45628</strain>
    </source>
</reference>
<keyword evidence="2" id="KW-1185">Reference proteome</keyword>
<evidence type="ECO:0000313" key="2">
    <source>
        <dbReference type="Proteomes" id="UP001458880"/>
    </source>
</evidence>